<comment type="caution">
    <text evidence="2">The sequence shown here is derived from an EMBL/GenBank/DDBJ whole genome shotgun (WGS) entry which is preliminary data.</text>
</comment>
<dbReference type="AlphaFoldDB" id="A0A923HSJ3"/>
<proteinExistence type="predicted"/>
<dbReference type="OrthoDB" id="1779183at2"/>
<reference evidence="2" key="1">
    <citation type="submission" date="2019-10" db="EMBL/GenBank/DDBJ databases">
        <authorList>
            <person name="Ross D.E."/>
            <person name="Gulliver D."/>
        </authorList>
    </citation>
    <scope>NUCLEOTIDE SEQUENCE</scope>
    <source>
        <strain evidence="2">DER-2019</strain>
    </source>
</reference>
<organism evidence="2 3">
    <name type="scientific">Acetobacterium paludosum</name>
    <dbReference type="NCBI Taxonomy" id="52693"/>
    <lineage>
        <taxon>Bacteria</taxon>
        <taxon>Bacillati</taxon>
        <taxon>Bacillota</taxon>
        <taxon>Clostridia</taxon>
        <taxon>Eubacteriales</taxon>
        <taxon>Eubacteriaceae</taxon>
        <taxon>Acetobacterium</taxon>
    </lineage>
</organism>
<name>A0A923HSJ3_9FIRM</name>
<keyword evidence="1" id="KW-0812">Transmembrane</keyword>
<reference evidence="2" key="2">
    <citation type="submission" date="2020-10" db="EMBL/GenBank/DDBJ databases">
        <title>Comparative genomics of the Acetobacterium genus.</title>
        <authorList>
            <person name="Marshall C."/>
            <person name="May H."/>
            <person name="Norman S."/>
        </authorList>
    </citation>
    <scope>NUCLEOTIDE SEQUENCE</scope>
    <source>
        <strain evidence="2">DER-2019</strain>
    </source>
</reference>
<keyword evidence="1" id="KW-0472">Membrane</keyword>
<keyword evidence="1" id="KW-1133">Transmembrane helix</keyword>
<protein>
    <recommendedName>
        <fullName evidence="4">DUF3592 domain-containing protein</fullName>
    </recommendedName>
</protein>
<sequence length="132" mass="14819">MIDYLSYSLEVMGIILIVWSLICLIRVKKQDSYGVELEAIVVEIHQNKVRTGKEVFDEFTPILEYTIADGIYHAEGPTVQVGTHYKLGQTVLIRCKPEKPETIVTVGDRSGLFNSVLIGICGLMMEILSFLL</sequence>
<gene>
    <name evidence="2" type="ORF">GH810_04435</name>
</gene>
<evidence type="ECO:0000313" key="2">
    <source>
        <dbReference type="EMBL" id="MBC3887551.1"/>
    </source>
</evidence>
<dbReference type="Proteomes" id="UP000616595">
    <property type="component" value="Unassembled WGS sequence"/>
</dbReference>
<feature type="transmembrane region" description="Helical" evidence="1">
    <location>
        <begin position="112"/>
        <end position="131"/>
    </location>
</feature>
<accession>A0A923HSJ3</accession>
<dbReference type="RefSeq" id="WP_148565923.1">
    <property type="nucleotide sequence ID" value="NZ_RXYA01000002.1"/>
</dbReference>
<keyword evidence="3" id="KW-1185">Reference proteome</keyword>
<evidence type="ECO:0000256" key="1">
    <source>
        <dbReference type="SAM" id="Phobius"/>
    </source>
</evidence>
<dbReference type="EMBL" id="WJBD01000003">
    <property type="protein sequence ID" value="MBC3887551.1"/>
    <property type="molecule type" value="Genomic_DNA"/>
</dbReference>
<evidence type="ECO:0000313" key="3">
    <source>
        <dbReference type="Proteomes" id="UP000616595"/>
    </source>
</evidence>
<evidence type="ECO:0008006" key="4">
    <source>
        <dbReference type="Google" id="ProtNLM"/>
    </source>
</evidence>
<feature type="transmembrane region" description="Helical" evidence="1">
    <location>
        <begin position="6"/>
        <end position="25"/>
    </location>
</feature>